<dbReference type="AlphaFoldDB" id="A0A1R1Y275"/>
<evidence type="ECO:0008006" key="3">
    <source>
        <dbReference type="Google" id="ProtNLM"/>
    </source>
</evidence>
<dbReference type="Proteomes" id="UP000187283">
    <property type="component" value="Unassembled WGS sequence"/>
</dbReference>
<accession>A0A1R1Y275</accession>
<name>A0A1R1Y275_9FUNG</name>
<proteinExistence type="predicted"/>
<sequence length="73" mass="8831">MKLKLFKIDSVSKYLSHFDPEKLELSRRVWWVFFFYTRSNYIFLSGFPVVENADIAVNLPSNDFYWSFEVSQH</sequence>
<reference evidence="1 2" key="1">
    <citation type="submission" date="2017-01" db="EMBL/GenBank/DDBJ databases">
        <authorList>
            <person name="Mah S.A."/>
            <person name="Swanson W.J."/>
            <person name="Moy G.W."/>
            <person name="Vacquier V.D."/>
        </authorList>
    </citation>
    <scope>NUCLEOTIDE SEQUENCE [LARGE SCALE GENOMIC DNA]</scope>
    <source>
        <strain evidence="1 2">GSMNP</strain>
    </source>
</reference>
<keyword evidence="2" id="KW-1185">Reference proteome</keyword>
<dbReference type="EMBL" id="LSSN01001096">
    <property type="protein sequence ID" value="OMJ21051.1"/>
    <property type="molecule type" value="Genomic_DNA"/>
</dbReference>
<evidence type="ECO:0000313" key="2">
    <source>
        <dbReference type="Proteomes" id="UP000187283"/>
    </source>
</evidence>
<organism evidence="1 2">
    <name type="scientific">Smittium culicis</name>
    <dbReference type="NCBI Taxonomy" id="133412"/>
    <lineage>
        <taxon>Eukaryota</taxon>
        <taxon>Fungi</taxon>
        <taxon>Fungi incertae sedis</taxon>
        <taxon>Zoopagomycota</taxon>
        <taxon>Kickxellomycotina</taxon>
        <taxon>Harpellomycetes</taxon>
        <taxon>Harpellales</taxon>
        <taxon>Legeriomycetaceae</taxon>
        <taxon>Smittium</taxon>
    </lineage>
</organism>
<gene>
    <name evidence="1" type="ORF">AYI70_g3709</name>
</gene>
<comment type="caution">
    <text evidence="1">The sequence shown here is derived from an EMBL/GenBank/DDBJ whole genome shotgun (WGS) entry which is preliminary data.</text>
</comment>
<dbReference type="OrthoDB" id="25921at2759"/>
<evidence type="ECO:0000313" key="1">
    <source>
        <dbReference type="EMBL" id="OMJ21051.1"/>
    </source>
</evidence>
<protein>
    <recommendedName>
        <fullName evidence="3">Transcription factor domain-containing protein</fullName>
    </recommendedName>
</protein>